<dbReference type="HOGENOM" id="CLU_1814895_0_0_0"/>
<dbReference type="InterPro" id="IPR014997">
    <property type="entry name" value="DUF1847"/>
</dbReference>
<accession>G7V7Z8</accession>
<dbReference type="KEGG" id="tli:Tlie_0499"/>
<organism evidence="1 2">
    <name type="scientific">Thermovirga lienii (strain ATCC BAA-1197 / DSM 17291 / Cas60314)</name>
    <dbReference type="NCBI Taxonomy" id="580340"/>
    <lineage>
        <taxon>Bacteria</taxon>
        <taxon>Thermotogati</taxon>
        <taxon>Synergistota</taxon>
        <taxon>Synergistia</taxon>
        <taxon>Synergistales</taxon>
        <taxon>Thermovirgaceae</taxon>
        <taxon>Thermovirga</taxon>
    </lineage>
</organism>
<dbReference type="STRING" id="580340.Tlie_0499"/>
<evidence type="ECO:0008006" key="3">
    <source>
        <dbReference type="Google" id="ProtNLM"/>
    </source>
</evidence>
<reference evidence="2" key="1">
    <citation type="submission" date="2011-10" db="EMBL/GenBank/DDBJ databases">
        <title>The complete genome of chromosome of Thermovirga lienii DSM 17291.</title>
        <authorList>
            <consortium name="US DOE Joint Genome Institute (JGI-PGF)"/>
            <person name="Lucas S."/>
            <person name="Copeland A."/>
            <person name="Lapidus A."/>
            <person name="Glavina del Rio T."/>
            <person name="Dalin E."/>
            <person name="Tice H."/>
            <person name="Bruce D."/>
            <person name="Goodwin L."/>
            <person name="Pitluck S."/>
            <person name="Peters L."/>
            <person name="Mikhailova N."/>
            <person name="Saunders E."/>
            <person name="Kyrpides N."/>
            <person name="Mavromatis K."/>
            <person name="Ivanova N."/>
            <person name="Last F.I."/>
            <person name="Brettin T."/>
            <person name="Detter J.C."/>
            <person name="Han C."/>
            <person name="Larimer F."/>
            <person name="Land M."/>
            <person name="Hauser L."/>
            <person name="Markowitz V."/>
            <person name="Cheng J.-F."/>
            <person name="Hugenholtz P."/>
            <person name="Woyke T."/>
            <person name="Wu D."/>
            <person name="Spring S."/>
            <person name="Schroeder M."/>
            <person name="Brambilla E.-M."/>
            <person name="Klenk H.-P."/>
            <person name="Eisen J.A."/>
        </authorList>
    </citation>
    <scope>NUCLEOTIDE SEQUENCE [LARGE SCALE GENOMIC DNA]</scope>
    <source>
        <strain evidence="2">ATCC BAA-1197 / DSM 17291 / Cas60314</strain>
    </source>
</reference>
<dbReference type="AlphaFoldDB" id="G7V7Z8"/>
<keyword evidence="2" id="KW-1185">Reference proteome</keyword>
<reference evidence="1 2" key="2">
    <citation type="journal article" date="2012" name="Stand. Genomic Sci.">
        <title>Genome sequence of the moderately thermophilic, amino-acid-degrading and sulfur-reducing bacterium Thermovirga lienii type strain (Cas60314(T)).</title>
        <authorList>
            <person name="Goker M."/>
            <person name="Saunders E."/>
            <person name="Lapidus A."/>
            <person name="Nolan M."/>
            <person name="Lucas S."/>
            <person name="Hammon N."/>
            <person name="Deshpande S."/>
            <person name="Cheng J.F."/>
            <person name="Han C."/>
            <person name="Tapia R."/>
            <person name="Goodwin L.A."/>
            <person name="Pitluck S."/>
            <person name="Liolios K."/>
            <person name="Mavromatis K."/>
            <person name="Pagani I."/>
            <person name="Ivanova N."/>
            <person name="Mikhailova N."/>
            <person name="Pati A."/>
            <person name="Chen A."/>
            <person name="Palaniappan K."/>
            <person name="Land M."/>
            <person name="Chang Y.J."/>
            <person name="Jeffries C.D."/>
            <person name="Brambilla E.M."/>
            <person name="Rohde M."/>
            <person name="Spring S."/>
            <person name="Detter J.C."/>
            <person name="Woyke T."/>
            <person name="Bristow J."/>
            <person name="Eisen J.A."/>
            <person name="Markowitz V."/>
            <person name="Hugenholtz P."/>
            <person name="Kyrpides N.C."/>
            <person name="Klenk H.P."/>
        </authorList>
    </citation>
    <scope>NUCLEOTIDE SEQUENCE [LARGE SCALE GENOMIC DNA]</scope>
    <source>
        <strain evidence="2">ATCC BAA-1197 / DSM 17291 / Cas60314</strain>
    </source>
</reference>
<dbReference type="OrthoDB" id="9795204at2"/>
<gene>
    <name evidence="1" type="ordered locus">Tlie_0499</name>
</gene>
<dbReference type="eggNOG" id="COG4887">
    <property type="taxonomic scope" value="Bacteria"/>
</dbReference>
<sequence length="142" mass="16299">MKCHLCEEKPCSKGKPCLEKDSKPLYKDPEEAKIFKVAAEVEALYYCEQFEMPLRPWIGRVTCNPAEQARVLEEEGCQLLVVMGLCVGHDSIFYRHAKAPVTTLLVKDRKLGHNPAAAIYCRYIRNNLNYNPKKRRQEEGEA</sequence>
<dbReference type="Pfam" id="PF08901">
    <property type="entry name" value="DUF1847"/>
    <property type="match status" value="1"/>
</dbReference>
<evidence type="ECO:0000313" key="1">
    <source>
        <dbReference type="EMBL" id="AER66234.1"/>
    </source>
</evidence>
<proteinExistence type="predicted"/>
<dbReference type="Proteomes" id="UP000005868">
    <property type="component" value="Chromosome"/>
</dbReference>
<dbReference type="EMBL" id="CP003096">
    <property type="protein sequence ID" value="AER66234.1"/>
    <property type="molecule type" value="Genomic_DNA"/>
</dbReference>
<protein>
    <recommendedName>
        <fullName evidence="3">DUF1847 domain-containing protein</fullName>
    </recommendedName>
</protein>
<evidence type="ECO:0000313" key="2">
    <source>
        <dbReference type="Proteomes" id="UP000005868"/>
    </source>
</evidence>
<name>G7V7Z8_THELD</name>